<dbReference type="Proteomes" id="UP000662074">
    <property type="component" value="Unassembled WGS sequence"/>
</dbReference>
<reference evidence="1" key="1">
    <citation type="journal article" date="2014" name="Int. J. Syst. Evol. Microbiol.">
        <title>Complete genome sequence of Corynebacterium casei LMG S-19264T (=DSM 44701T), isolated from a smear-ripened cheese.</title>
        <authorList>
            <consortium name="US DOE Joint Genome Institute (JGI-PGF)"/>
            <person name="Walter F."/>
            <person name="Albersmeier A."/>
            <person name="Kalinowski J."/>
            <person name="Ruckert C."/>
        </authorList>
    </citation>
    <scope>NUCLEOTIDE SEQUENCE</scope>
    <source>
        <strain evidence="1">CCM 8711</strain>
    </source>
</reference>
<proteinExistence type="predicted"/>
<dbReference type="RefSeq" id="WP_188414662.1">
    <property type="nucleotide sequence ID" value="NZ_BMDO01000002.1"/>
</dbReference>
<dbReference type="EMBL" id="BMDO01000002">
    <property type="protein sequence ID" value="GGI49937.1"/>
    <property type="molecule type" value="Genomic_DNA"/>
</dbReference>
<dbReference type="AlphaFoldDB" id="A0A917J8M4"/>
<gene>
    <name evidence="1" type="ORF">GCM10011425_11490</name>
</gene>
<evidence type="ECO:0000313" key="2">
    <source>
        <dbReference type="Proteomes" id="UP000662074"/>
    </source>
</evidence>
<accession>A0A917J8M4</accession>
<sequence>MTKNVFLLFVLVIVCGCHKKSGIKKVEFAKSFCFGSCVAAAIKIDSAGNYKLFTDSSQDWNFKGKQPATRSYVGKISNDYWNQLTDLLEDAEYKSSDTTKKIEIADTQHYEVFIYDGSAKIKLSKINKVEYAIYKFIDSSAHLVKLRRIPDTLNFGTTMQINPQLLP</sequence>
<keyword evidence="2" id="KW-1185">Reference proteome</keyword>
<evidence type="ECO:0000313" key="1">
    <source>
        <dbReference type="EMBL" id="GGI49937.1"/>
    </source>
</evidence>
<name>A0A917J8M4_9SPHI</name>
<organism evidence="1 2">
    <name type="scientific">Mucilaginibacter galii</name>
    <dbReference type="NCBI Taxonomy" id="2005073"/>
    <lineage>
        <taxon>Bacteria</taxon>
        <taxon>Pseudomonadati</taxon>
        <taxon>Bacteroidota</taxon>
        <taxon>Sphingobacteriia</taxon>
        <taxon>Sphingobacteriales</taxon>
        <taxon>Sphingobacteriaceae</taxon>
        <taxon>Mucilaginibacter</taxon>
    </lineage>
</organism>
<evidence type="ECO:0008006" key="3">
    <source>
        <dbReference type="Google" id="ProtNLM"/>
    </source>
</evidence>
<dbReference type="PROSITE" id="PS51257">
    <property type="entry name" value="PROKAR_LIPOPROTEIN"/>
    <property type="match status" value="1"/>
</dbReference>
<comment type="caution">
    <text evidence="1">The sequence shown here is derived from an EMBL/GenBank/DDBJ whole genome shotgun (WGS) entry which is preliminary data.</text>
</comment>
<protein>
    <recommendedName>
        <fullName evidence="3">Lipoprotein</fullName>
    </recommendedName>
</protein>
<reference evidence="1" key="2">
    <citation type="submission" date="2020-09" db="EMBL/GenBank/DDBJ databases">
        <authorList>
            <person name="Sun Q."/>
            <person name="Sedlacek I."/>
        </authorList>
    </citation>
    <scope>NUCLEOTIDE SEQUENCE</scope>
    <source>
        <strain evidence="1">CCM 8711</strain>
    </source>
</reference>